<comment type="caution">
    <text evidence="2">The sequence shown here is derived from an EMBL/GenBank/DDBJ whole genome shotgun (WGS) entry which is preliminary data.</text>
</comment>
<organism evidence="2 3">
    <name type="scientific">Prevotella amnii CRIS 21A-A</name>
    <dbReference type="NCBI Taxonomy" id="679191"/>
    <lineage>
        <taxon>Bacteria</taxon>
        <taxon>Pseudomonadati</taxon>
        <taxon>Bacteroidota</taxon>
        <taxon>Bacteroidia</taxon>
        <taxon>Bacteroidales</taxon>
        <taxon>Prevotellaceae</taxon>
        <taxon>Prevotella</taxon>
    </lineage>
</organism>
<proteinExistence type="predicted"/>
<dbReference type="AlphaFoldDB" id="E1GX11"/>
<reference evidence="2 3" key="1">
    <citation type="submission" date="2010-09" db="EMBL/GenBank/DDBJ databases">
        <authorList>
            <person name="Harkins D.M."/>
            <person name="Madupu R."/>
            <person name="Durkin A.S."/>
            <person name="Torralba M."/>
            <person name="Methe B."/>
            <person name="Sutton G.G."/>
            <person name="Nelson K.E."/>
        </authorList>
    </citation>
    <scope>NUCLEOTIDE SEQUENCE [LARGE SCALE GENOMIC DNA]</scope>
    <source>
        <strain evidence="2 3">CRIS 21A-A</strain>
    </source>
</reference>
<gene>
    <name evidence="2" type="ORF">HMPREF9018_0129</name>
</gene>
<name>E1GX11_9BACT</name>
<dbReference type="Proteomes" id="UP000016016">
    <property type="component" value="Unassembled WGS sequence"/>
</dbReference>
<feature type="region of interest" description="Disordered" evidence="1">
    <location>
        <begin position="422"/>
        <end position="450"/>
    </location>
</feature>
<dbReference type="EMBL" id="ADFQ01000084">
    <property type="protein sequence ID" value="EFN90801.1"/>
    <property type="molecule type" value="Genomic_DNA"/>
</dbReference>
<dbReference type="RefSeq" id="WP_008450030.1">
    <property type="nucleotide sequence ID" value="NZ_ADFQ01000084.1"/>
</dbReference>
<sequence length="450" mass="48187">MGWLTELGKAATKAAEKPLAKIGVKIAENSVKNAEKSVGRALANAAMKEGRYASKANYAKWIESMGEKTVKVESGFKAWEKTLPKFKTGFKTAEHIGGRITLNAEKVALHGSKSAGETIVQGIKMGEKISGETAKRAAILNREALKRAAKVGYSEGGKIINKTAGWAGQYAKYTAKHPVASFILSSVAYHQISGRTLLPDLMKAMGGDEATKKGLIGVLGETTLGKKVDKQGQEVGMMSNLTDVLFGEGSYDKFRDQMGAIEGEAVGLYQGVKGGVSSVVGEGANLYESGKEQIGSYFTGNGMVTNGTGGYYDPTTPQYPSTSQMMGESSPQGMQGRQVQQGGITGTMMNGVNQISHELTGGNVSKMNLASLALSSYMMFGPFGWLGKMASLMLGGMTMRNINHRQPANQPLQQMPRYATAPTMSEDRPRLQLEMPTEEEPTIHRSRGIK</sequence>
<accession>E1GX11</accession>
<evidence type="ECO:0000313" key="2">
    <source>
        <dbReference type="EMBL" id="EFN90801.1"/>
    </source>
</evidence>
<evidence type="ECO:0000313" key="3">
    <source>
        <dbReference type="Proteomes" id="UP000016016"/>
    </source>
</evidence>
<evidence type="ECO:0000256" key="1">
    <source>
        <dbReference type="SAM" id="MobiDB-lite"/>
    </source>
</evidence>
<protein>
    <submittedName>
        <fullName evidence="2">Uncharacterized protein</fullName>
    </submittedName>
</protein>